<evidence type="ECO:0000313" key="2">
    <source>
        <dbReference type="EMBL" id="MBZ1349039.1"/>
    </source>
</evidence>
<evidence type="ECO:0000259" key="1">
    <source>
        <dbReference type="Pfam" id="PF16036"/>
    </source>
</evidence>
<gene>
    <name evidence="2" type="ORF">KZZ10_00125</name>
</gene>
<protein>
    <submittedName>
        <fullName evidence="2">Chalcone isomerase family protein</fullName>
    </submittedName>
</protein>
<accession>A0A953T5N5</accession>
<dbReference type="RefSeq" id="WP_259659465.1">
    <property type="nucleotide sequence ID" value="NZ_JAHXRI010000001.1"/>
</dbReference>
<sequence>MTALARTAARASKPTPAPALPTCVLNAHGQLWQLCGRGIYVWTVFRCYWASLYTRTGHFDSQEPAILDLEYLRTLSSEQTVTISVDEIRRLRPESAESTDQWRASLKQIIPDVTAGERLIGYFDPATGVSFYSAEHALGDIVDKDFASAFLAIWLDPATRAPDLRAALLGHSAVPALAREVR</sequence>
<dbReference type="EMBL" id="JAHXRI010000001">
    <property type="protein sequence ID" value="MBZ1349039.1"/>
    <property type="molecule type" value="Genomic_DNA"/>
</dbReference>
<proteinExistence type="predicted"/>
<organism evidence="2 3">
    <name type="scientific">Zwartia hollandica</name>
    <dbReference type="NCBI Taxonomy" id="324606"/>
    <lineage>
        <taxon>Bacteria</taxon>
        <taxon>Pseudomonadati</taxon>
        <taxon>Pseudomonadota</taxon>
        <taxon>Betaproteobacteria</taxon>
        <taxon>Burkholderiales</taxon>
        <taxon>Alcaligenaceae</taxon>
        <taxon>Zwartia</taxon>
    </lineage>
</organism>
<keyword evidence="3" id="KW-1185">Reference proteome</keyword>
<reference evidence="2" key="1">
    <citation type="submission" date="2021-07" db="EMBL/GenBank/DDBJ databases">
        <title>New genus and species of the family Alcaligenaceae.</title>
        <authorList>
            <person name="Hahn M.W."/>
        </authorList>
    </citation>
    <scope>NUCLEOTIDE SEQUENCE</scope>
    <source>
        <strain evidence="2">LF4-65</strain>
    </source>
</reference>
<name>A0A953T5N5_9BURK</name>
<dbReference type="Proteomes" id="UP000739565">
    <property type="component" value="Unassembled WGS sequence"/>
</dbReference>
<comment type="caution">
    <text evidence="2">The sequence shown here is derived from an EMBL/GenBank/DDBJ whole genome shotgun (WGS) entry which is preliminary data.</text>
</comment>
<dbReference type="AlphaFoldDB" id="A0A953T5N5"/>
<dbReference type="GO" id="GO:0016853">
    <property type="term" value="F:isomerase activity"/>
    <property type="evidence" value="ECO:0007669"/>
    <property type="project" value="UniProtKB-KW"/>
</dbReference>
<keyword evidence="2" id="KW-0413">Isomerase</keyword>
<dbReference type="InterPro" id="IPR016087">
    <property type="entry name" value="Chalcone_isomerase"/>
</dbReference>
<feature type="domain" description="Chalcone isomerase" evidence="1">
    <location>
        <begin position="27"/>
        <end position="170"/>
    </location>
</feature>
<evidence type="ECO:0000313" key="3">
    <source>
        <dbReference type="Proteomes" id="UP000739565"/>
    </source>
</evidence>
<dbReference type="Pfam" id="PF16036">
    <property type="entry name" value="Chalcone_3"/>
    <property type="match status" value="1"/>
</dbReference>